<dbReference type="InterPro" id="IPR005144">
    <property type="entry name" value="ATP-cone_dom"/>
</dbReference>
<evidence type="ECO:0000256" key="1">
    <source>
        <dbReference type="ARBA" id="ARBA00022491"/>
    </source>
</evidence>
<keyword evidence="1 7" id="KW-0678">Repressor</keyword>
<protein>
    <recommendedName>
        <fullName evidence="7">Transcriptional repressor NrdR</fullName>
    </recommendedName>
</protein>
<dbReference type="GO" id="GO:0003677">
    <property type="term" value="F:DNA binding"/>
    <property type="evidence" value="ECO:0007669"/>
    <property type="project" value="UniProtKB-KW"/>
</dbReference>
<keyword evidence="10" id="KW-1185">Reference proteome</keyword>
<comment type="caution">
    <text evidence="7">Lacks conserved residue(s) required for the propagation of feature annotation.</text>
</comment>
<dbReference type="Pfam" id="PF22811">
    <property type="entry name" value="Zn_ribbon_NrdR"/>
    <property type="match status" value="1"/>
</dbReference>
<proteinExistence type="inferred from homology"/>
<evidence type="ECO:0000256" key="7">
    <source>
        <dbReference type="HAMAP-Rule" id="MF_00440"/>
    </source>
</evidence>
<reference evidence="9" key="1">
    <citation type="submission" date="2023-07" db="EMBL/GenBank/DDBJ databases">
        <title>Between Cages and Wild: Unraveling the Impact of Captivity on Animal Microbiomes and Antimicrobial Resistance.</title>
        <authorList>
            <person name="Schmartz G.P."/>
            <person name="Rehner J."/>
            <person name="Schuff M.J."/>
            <person name="Becker S.L."/>
            <person name="Kravczyk M."/>
            <person name="Gurevich A."/>
            <person name="Francke R."/>
            <person name="Mueller R."/>
            <person name="Keller V."/>
            <person name="Keller A."/>
        </authorList>
    </citation>
    <scope>NUCLEOTIDE SEQUENCE</scope>
    <source>
        <strain evidence="9">S12M_St_49</strain>
    </source>
</reference>
<dbReference type="PANTHER" id="PTHR30455">
    <property type="entry name" value="TRANSCRIPTIONAL REPRESSOR NRDR"/>
    <property type="match status" value="1"/>
</dbReference>
<dbReference type="EMBL" id="JAUMVS010000232">
    <property type="protein sequence ID" value="MDO4842603.1"/>
    <property type="molecule type" value="Genomic_DNA"/>
</dbReference>
<dbReference type="Proteomes" id="UP001168575">
    <property type="component" value="Unassembled WGS sequence"/>
</dbReference>
<evidence type="ECO:0000256" key="5">
    <source>
        <dbReference type="ARBA" id="ARBA00023125"/>
    </source>
</evidence>
<dbReference type="PANTHER" id="PTHR30455:SF2">
    <property type="entry name" value="TRANSCRIPTIONAL REPRESSOR NRDR"/>
    <property type="match status" value="1"/>
</dbReference>
<dbReference type="GO" id="GO:0045892">
    <property type="term" value="P:negative regulation of DNA-templated transcription"/>
    <property type="evidence" value="ECO:0007669"/>
    <property type="project" value="UniProtKB-UniRule"/>
</dbReference>
<dbReference type="PROSITE" id="PS51161">
    <property type="entry name" value="ATP_CONE"/>
    <property type="match status" value="1"/>
</dbReference>
<dbReference type="GO" id="GO:0008270">
    <property type="term" value="F:zinc ion binding"/>
    <property type="evidence" value="ECO:0007669"/>
    <property type="project" value="InterPro"/>
</dbReference>
<dbReference type="AlphaFoldDB" id="A0AA43RJV4"/>
<dbReference type="NCBIfam" id="TIGR00244">
    <property type="entry name" value="transcriptional regulator NrdR"/>
    <property type="match status" value="1"/>
</dbReference>
<dbReference type="InterPro" id="IPR055173">
    <property type="entry name" value="NrdR-like_N"/>
</dbReference>
<dbReference type="HAMAP" id="MF_00440">
    <property type="entry name" value="NrdR"/>
    <property type="match status" value="1"/>
</dbReference>
<comment type="similarity">
    <text evidence="7">Belongs to the NrdR family.</text>
</comment>
<comment type="function">
    <text evidence="7">Negatively regulates transcription of bacterial ribonucleotide reductase nrd genes and operons by binding to NrdR-boxes.</text>
</comment>
<name>A0AA43RJV4_9ACTN</name>
<evidence type="ECO:0000259" key="8">
    <source>
        <dbReference type="PROSITE" id="PS51161"/>
    </source>
</evidence>
<dbReference type="InterPro" id="IPR003796">
    <property type="entry name" value="RNR_NrdR-like"/>
</dbReference>
<comment type="caution">
    <text evidence="9">The sequence shown here is derived from an EMBL/GenBank/DDBJ whole genome shotgun (WGS) entry which is preliminary data.</text>
</comment>
<dbReference type="Pfam" id="PF03477">
    <property type="entry name" value="ATP-cone"/>
    <property type="match status" value="1"/>
</dbReference>
<evidence type="ECO:0000256" key="2">
    <source>
        <dbReference type="ARBA" id="ARBA00022741"/>
    </source>
</evidence>
<keyword evidence="2 7" id="KW-0547">Nucleotide-binding</keyword>
<keyword evidence="6 7" id="KW-0804">Transcription</keyword>
<sequence>MLCPECGSDRLRVTDSRACTDGSIRRRRECDDCKARFTTYERISEKAIAIVKRDGTVELYERNKLLNGIVRACTKRPVTLKQMENIVDDIEATIRSDYKSQIKASSLGEMVLDHLAEIDDVAYIRFASVYKDFQSAQEFADALGKIH</sequence>
<evidence type="ECO:0000256" key="4">
    <source>
        <dbReference type="ARBA" id="ARBA00023015"/>
    </source>
</evidence>
<keyword evidence="5 7" id="KW-0238">DNA-binding</keyword>
<gene>
    <name evidence="7 9" type="primary">nrdR</name>
    <name evidence="9" type="ORF">Q3982_08025</name>
</gene>
<evidence type="ECO:0000313" key="10">
    <source>
        <dbReference type="Proteomes" id="UP001168575"/>
    </source>
</evidence>
<keyword evidence="3 7" id="KW-0067">ATP-binding</keyword>
<accession>A0AA43RJV4</accession>
<dbReference type="GO" id="GO:0005524">
    <property type="term" value="F:ATP binding"/>
    <property type="evidence" value="ECO:0007669"/>
    <property type="project" value="UniProtKB-UniRule"/>
</dbReference>
<feature type="domain" description="ATP-cone" evidence="8">
    <location>
        <begin position="48"/>
        <end position="138"/>
    </location>
</feature>
<evidence type="ECO:0000256" key="3">
    <source>
        <dbReference type="ARBA" id="ARBA00022840"/>
    </source>
</evidence>
<organism evidence="9 10">
    <name type="scientific">Phoenicibacter congonensis</name>
    <dbReference type="NCBI Taxonomy" id="1944646"/>
    <lineage>
        <taxon>Bacteria</taxon>
        <taxon>Bacillati</taxon>
        <taxon>Actinomycetota</taxon>
        <taxon>Coriobacteriia</taxon>
        <taxon>Eggerthellales</taxon>
        <taxon>Eggerthellaceae</taxon>
        <taxon>Phoenicibacter</taxon>
    </lineage>
</organism>
<evidence type="ECO:0000256" key="6">
    <source>
        <dbReference type="ARBA" id="ARBA00023163"/>
    </source>
</evidence>
<keyword evidence="4 7" id="KW-0805">Transcription regulation</keyword>
<evidence type="ECO:0000313" key="9">
    <source>
        <dbReference type="EMBL" id="MDO4842603.1"/>
    </source>
</evidence>